<protein>
    <submittedName>
        <fullName evidence="5">Tyrosinase_Cu-bd domain-containing protein</fullName>
    </submittedName>
</protein>
<keyword evidence="1" id="KW-0479">Metal-binding</keyword>
<organism evidence="4 5">
    <name type="scientific">Parastrongyloides trichosuri</name>
    <name type="common">Possum-specific nematode worm</name>
    <dbReference type="NCBI Taxonomy" id="131310"/>
    <lineage>
        <taxon>Eukaryota</taxon>
        <taxon>Metazoa</taxon>
        <taxon>Ecdysozoa</taxon>
        <taxon>Nematoda</taxon>
        <taxon>Chromadorea</taxon>
        <taxon>Rhabditida</taxon>
        <taxon>Tylenchina</taxon>
        <taxon>Panagrolaimomorpha</taxon>
        <taxon>Strongyloidoidea</taxon>
        <taxon>Strongyloididae</taxon>
        <taxon>Parastrongyloides</taxon>
    </lineage>
</organism>
<evidence type="ECO:0000256" key="1">
    <source>
        <dbReference type="ARBA" id="ARBA00022723"/>
    </source>
</evidence>
<evidence type="ECO:0000259" key="2">
    <source>
        <dbReference type="PROSITE" id="PS00497"/>
    </source>
</evidence>
<evidence type="ECO:0000313" key="4">
    <source>
        <dbReference type="Proteomes" id="UP000038045"/>
    </source>
</evidence>
<dbReference type="Gene3D" id="1.10.1280.10">
    <property type="entry name" value="Di-copper center containing domain from catechol oxidase"/>
    <property type="match status" value="1"/>
</dbReference>
<dbReference type="InterPro" id="IPR050316">
    <property type="entry name" value="Tyrosinase/Hemocyanin"/>
</dbReference>
<dbReference type="PANTHER" id="PTHR11474">
    <property type="entry name" value="TYROSINASE FAMILY MEMBER"/>
    <property type="match status" value="1"/>
</dbReference>
<dbReference type="SUPFAM" id="SSF48056">
    <property type="entry name" value="Di-copper centre-containing domain"/>
    <property type="match status" value="1"/>
</dbReference>
<reference evidence="5" key="1">
    <citation type="submission" date="2017-02" db="UniProtKB">
        <authorList>
            <consortium name="WormBaseParasite"/>
        </authorList>
    </citation>
    <scope>IDENTIFICATION</scope>
</reference>
<dbReference type="AlphaFoldDB" id="A0A0N4ZAV1"/>
<evidence type="ECO:0000259" key="3">
    <source>
        <dbReference type="PROSITE" id="PS00498"/>
    </source>
</evidence>
<keyword evidence="4" id="KW-1185">Reference proteome</keyword>
<dbReference type="GO" id="GO:0016491">
    <property type="term" value="F:oxidoreductase activity"/>
    <property type="evidence" value="ECO:0007669"/>
    <property type="project" value="InterPro"/>
</dbReference>
<dbReference type="PROSITE" id="PS00497">
    <property type="entry name" value="TYROSINASE_1"/>
    <property type="match status" value="1"/>
</dbReference>
<feature type="domain" description="Tyrosinase copper-binding" evidence="2">
    <location>
        <begin position="65"/>
        <end position="82"/>
    </location>
</feature>
<dbReference type="WBParaSite" id="PTRK_0000466500.1">
    <property type="protein sequence ID" value="PTRK_0000466500.1"/>
    <property type="gene ID" value="PTRK_0000466500"/>
</dbReference>
<evidence type="ECO:0000313" key="5">
    <source>
        <dbReference type="WBParaSite" id="PTRK_0000466500.1"/>
    </source>
</evidence>
<feature type="domain" description="Tyrosinase copper-binding" evidence="3">
    <location>
        <begin position="212"/>
        <end position="223"/>
    </location>
</feature>
<sequence length="671" mass="78189">MRKRREIYDTIKRRLIRKEYRMLTNQERESLHNAMNELKQKTIDNITLWDLHILIHYPDSAPGAHWGAAFLPWHREFLRQFENALQNINPNVALPYWDSTLDYGLPNPSDSIIWSEGFFGNGNGYVKTGPFKDWTTNVLMPLSDVKIKKLYRYTGGKGDDRLLSPDDIDWILNRNHYANLTFCHDRTFESMHGLSHVWVGGFMFVIRVSPNDPAFYLHHAFIDSIWERFRQSKQTRLQRETEYAENTCGDLHSPTAPMKPFSLTNIDGLSNDYTDYYYIYQNVKHCSILDPVCHDSPYYWCDRRVWKCKSKIQLGGNCTNLEGQDACYASTCIQGICQYSSIEGNGMQRRQFIPTNVVWAKSLLLNNDNKPITHPLAHINVIDEYQNFNVTTFVEMQQNNFEYNGMIYLALPKPSSGLSTPITLLAQDQFGRYCQSYCINETTQIYDVCEPKMILKIRKDYETANIAYTHSYMSRNYLDLDFSQHPSKIYVNPPYMIFSCNSKAVDKQEIFNSVKNMIQFSKPLEDFVWFRVELLQKYESPYNIDNLVVKIIDMDDSYYNWQESVPKIKSPVDPNIIFVKAPNPYVNGRGIVVRVLVLFEGQMINCIAKCSKSNERIKSNCSEEVILHYIPILGDENLFTANESILSLIGWKMIGHPSKWDYKLPYLSLTC</sequence>
<dbReference type="PRINTS" id="PR00092">
    <property type="entry name" value="TYROSINASE"/>
</dbReference>
<accession>A0A0N4ZAV1</accession>
<dbReference type="STRING" id="131310.A0A0N4ZAV1"/>
<name>A0A0N4ZAV1_PARTI</name>
<dbReference type="InterPro" id="IPR008922">
    <property type="entry name" value="Di-copper_centre_dom_sf"/>
</dbReference>
<dbReference type="Proteomes" id="UP000038045">
    <property type="component" value="Unplaced"/>
</dbReference>
<dbReference type="InterPro" id="IPR002227">
    <property type="entry name" value="Tyrosinase_Cu-bd"/>
</dbReference>
<dbReference type="GO" id="GO:0046872">
    <property type="term" value="F:metal ion binding"/>
    <property type="evidence" value="ECO:0007669"/>
    <property type="project" value="UniProtKB-KW"/>
</dbReference>
<dbReference type="PANTHER" id="PTHR11474:SF122">
    <property type="entry name" value="TYROSINASE COPPER-BINDING DOMAIN-CONTAINING PROTEIN"/>
    <property type="match status" value="1"/>
</dbReference>
<dbReference type="PROSITE" id="PS00498">
    <property type="entry name" value="TYROSINASE_2"/>
    <property type="match status" value="1"/>
</dbReference>
<dbReference type="Pfam" id="PF00264">
    <property type="entry name" value="Tyrosinase"/>
    <property type="match status" value="1"/>
</dbReference>
<proteinExistence type="predicted"/>